<dbReference type="RefSeq" id="WP_209942451.1">
    <property type="nucleotide sequence ID" value="NZ_JAGGJU010000002.1"/>
</dbReference>
<evidence type="ECO:0000313" key="4">
    <source>
        <dbReference type="EMBL" id="MBP1849384.1"/>
    </source>
</evidence>
<name>A0ABS4DUN0_9HYPH</name>
<evidence type="ECO:0000259" key="3">
    <source>
        <dbReference type="PROSITE" id="PS51371"/>
    </source>
</evidence>
<evidence type="ECO:0000256" key="1">
    <source>
        <dbReference type="ARBA" id="ARBA00023122"/>
    </source>
</evidence>
<dbReference type="PANTHER" id="PTHR43080:SF2">
    <property type="entry name" value="CBS DOMAIN-CONTAINING PROTEIN"/>
    <property type="match status" value="1"/>
</dbReference>
<keyword evidence="1 2" id="KW-0129">CBS domain</keyword>
<dbReference type="PANTHER" id="PTHR43080">
    <property type="entry name" value="CBS DOMAIN-CONTAINING PROTEIN CBSX3, MITOCHONDRIAL"/>
    <property type="match status" value="1"/>
</dbReference>
<dbReference type="Pfam" id="PF00571">
    <property type="entry name" value="CBS"/>
    <property type="match status" value="1"/>
</dbReference>
<dbReference type="Gene3D" id="3.10.580.10">
    <property type="entry name" value="CBS-domain"/>
    <property type="match status" value="1"/>
</dbReference>
<evidence type="ECO:0000313" key="5">
    <source>
        <dbReference type="Proteomes" id="UP000759443"/>
    </source>
</evidence>
<proteinExistence type="predicted"/>
<dbReference type="InterPro" id="IPR046342">
    <property type="entry name" value="CBS_dom_sf"/>
</dbReference>
<dbReference type="Proteomes" id="UP000759443">
    <property type="component" value="Unassembled WGS sequence"/>
</dbReference>
<dbReference type="SUPFAM" id="SSF54631">
    <property type="entry name" value="CBS-domain pair"/>
    <property type="match status" value="1"/>
</dbReference>
<evidence type="ECO:0000256" key="2">
    <source>
        <dbReference type="PROSITE-ProRule" id="PRU00703"/>
    </source>
</evidence>
<dbReference type="InterPro" id="IPR051257">
    <property type="entry name" value="Diverse_CBS-Domain"/>
</dbReference>
<feature type="domain" description="CBS" evidence="3">
    <location>
        <begin position="22"/>
        <end position="79"/>
    </location>
</feature>
<organism evidence="4 5">
    <name type="scientific">Rhizobium halophytocola</name>
    <dbReference type="NCBI Taxonomy" id="735519"/>
    <lineage>
        <taxon>Bacteria</taxon>
        <taxon>Pseudomonadati</taxon>
        <taxon>Pseudomonadota</taxon>
        <taxon>Alphaproteobacteria</taxon>
        <taxon>Hyphomicrobiales</taxon>
        <taxon>Rhizobiaceae</taxon>
        <taxon>Rhizobium/Agrobacterium group</taxon>
        <taxon>Rhizobium</taxon>
    </lineage>
</organism>
<dbReference type="PROSITE" id="PS51371">
    <property type="entry name" value="CBS"/>
    <property type="match status" value="1"/>
</dbReference>
<accession>A0ABS4DUN0</accession>
<dbReference type="InterPro" id="IPR000644">
    <property type="entry name" value="CBS_dom"/>
</dbReference>
<dbReference type="SMART" id="SM00116">
    <property type="entry name" value="CBS"/>
    <property type="match status" value="1"/>
</dbReference>
<comment type="caution">
    <text evidence="4">The sequence shown here is derived from an EMBL/GenBank/DDBJ whole genome shotgun (WGS) entry which is preliminary data.</text>
</comment>
<gene>
    <name evidence="4" type="ORF">J2Z17_000805</name>
</gene>
<protein>
    <submittedName>
        <fullName evidence="4">CBS domain-containing protein</fullName>
    </submittedName>
</protein>
<sequence length="202" mass="21874">MSYVQANALTAGDCMTIPVVSVSPMTPMTPVTPVTPVTDIVERMRRHQIRRLPVIEADRLVGIVSRRDILRFIPVERDIVAKADKALQLAVATRLRADLGLAPERVTVRVRNAVVEISGGTGPPAERAAAERIALPASCSNRPLEARALPRGRRAATALAVHAAACSAGRGVPRAWWRPHGAFRYQRLPASCCSRLPPRSLS</sequence>
<reference evidence="4 5" key="1">
    <citation type="submission" date="2021-03" db="EMBL/GenBank/DDBJ databases">
        <title>Genomic Encyclopedia of Type Strains, Phase IV (KMG-IV): sequencing the most valuable type-strain genomes for metagenomic binning, comparative biology and taxonomic classification.</title>
        <authorList>
            <person name="Goeker M."/>
        </authorList>
    </citation>
    <scope>NUCLEOTIDE SEQUENCE [LARGE SCALE GENOMIC DNA]</scope>
    <source>
        <strain evidence="4 5">DSM 21600</strain>
    </source>
</reference>
<keyword evidence="5" id="KW-1185">Reference proteome</keyword>
<dbReference type="EMBL" id="JAGGJU010000002">
    <property type="protein sequence ID" value="MBP1849384.1"/>
    <property type="molecule type" value="Genomic_DNA"/>
</dbReference>